<keyword evidence="4" id="KW-1185">Reference proteome</keyword>
<feature type="coiled-coil region" evidence="1">
    <location>
        <begin position="14"/>
        <end position="41"/>
    </location>
</feature>
<dbReference type="RefSeq" id="WP_149467526.1">
    <property type="nucleotide sequence ID" value="NZ_QOKW01000002.1"/>
</dbReference>
<dbReference type="OrthoDB" id="5422830at2"/>
<comment type="caution">
    <text evidence="3">The sequence shown here is derived from an EMBL/GenBank/DDBJ whole genome shotgun (WGS) entry which is preliminary data.</text>
</comment>
<gene>
    <name evidence="3" type="ORF">DS843_03550</name>
</gene>
<feature type="transmembrane region" description="Helical" evidence="2">
    <location>
        <begin position="429"/>
        <end position="449"/>
    </location>
</feature>
<evidence type="ECO:0000313" key="4">
    <source>
        <dbReference type="Proteomes" id="UP000480854"/>
    </source>
</evidence>
<feature type="transmembrane region" description="Helical" evidence="2">
    <location>
        <begin position="671"/>
        <end position="691"/>
    </location>
</feature>
<dbReference type="Pfam" id="PF10101">
    <property type="entry name" value="DUF2339"/>
    <property type="match status" value="1"/>
</dbReference>
<evidence type="ECO:0000256" key="2">
    <source>
        <dbReference type="SAM" id="Phobius"/>
    </source>
</evidence>
<name>A0A9W7NN36_9PROT</name>
<feature type="transmembrane region" description="Helical" evidence="2">
    <location>
        <begin position="456"/>
        <end position="474"/>
    </location>
</feature>
<feature type="transmembrane region" description="Helical" evidence="2">
    <location>
        <begin position="378"/>
        <end position="397"/>
    </location>
</feature>
<proteinExistence type="predicted"/>
<feature type="transmembrane region" description="Helical" evidence="2">
    <location>
        <begin position="856"/>
        <end position="873"/>
    </location>
</feature>
<keyword evidence="2" id="KW-0812">Transmembrane</keyword>
<feature type="transmembrane region" description="Helical" evidence="2">
    <location>
        <begin position="188"/>
        <end position="212"/>
    </location>
</feature>
<accession>A0A9W7NN36</accession>
<feature type="transmembrane region" description="Helical" evidence="2">
    <location>
        <begin position="591"/>
        <end position="613"/>
    </location>
</feature>
<feature type="transmembrane region" description="Helical" evidence="2">
    <location>
        <begin position="331"/>
        <end position="349"/>
    </location>
</feature>
<feature type="transmembrane region" description="Helical" evidence="2">
    <location>
        <begin position="289"/>
        <end position="311"/>
    </location>
</feature>
<dbReference type="PANTHER" id="PTHR38434:SF1">
    <property type="entry name" value="BLL2549 PROTEIN"/>
    <property type="match status" value="1"/>
</dbReference>
<protein>
    <submittedName>
        <fullName evidence="3">DUF2339 domain-containing protein</fullName>
    </submittedName>
</protein>
<feature type="transmembrane region" description="Helical" evidence="2">
    <location>
        <begin position="511"/>
        <end position="532"/>
    </location>
</feature>
<feature type="transmembrane region" description="Helical" evidence="2">
    <location>
        <begin position="355"/>
        <end position="371"/>
    </location>
</feature>
<feature type="transmembrane region" description="Helical" evidence="2">
    <location>
        <begin position="486"/>
        <end position="504"/>
    </location>
</feature>
<feature type="transmembrane region" description="Helical" evidence="2">
    <location>
        <begin position="765"/>
        <end position="786"/>
    </location>
</feature>
<feature type="transmembrane region" description="Helical" evidence="2">
    <location>
        <begin position="232"/>
        <end position="253"/>
    </location>
</feature>
<feature type="transmembrane region" description="Helical" evidence="2">
    <location>
        <begin position="703"/>
        <end position="724"/>
    </location>
</feature>
<feature type="transmembrane region" description="Helical" evidence="2">
    <location>
        <begin position="826"/>
        <end position="844"/>
    </location>
</feature>
<dbReference type="PANTHER" id="PTHR38434">
    <property type="entry name" value="BLL2549 PROTEIN"/>
    <property type="match status" value="1"/>
</dbReference>
<keyword evidence="1" id="KW-0175">Coiled coil</keyword>
<feature type="transmembrane region" description="Helical" evidence="2">
    <location>
        <begin position="123"/>
        <end position="142"/>
    </location>
</feature>
<dbReference type="InterPro" id="IPR019286">
    <property type="entry name" value="DUF2339_TM"/>
</dbReference>
<feature type="transmembrane region" description="Helical" evidence="2">
    <location>
        <begin position="538"/>
        <end position="554"/>
    </location>
</feature>
<feature type="transmembrane region" description="Helical" evidence="2">
    <location>
        <begin position="633"/>
        <end position="651"/>
    </location>
</feature>
<feature type="transmembrane region" description="Helical" evidence="2">
    <location>
        <begin position="801"/>
        <end position="819"/>
    </location>
</feature>
<dbReference type="InterPro" id="IPR014600">
    <property type="entry name" value="UCP035905_mem"/>
</dbReference>
<organism evidence="3 4">
    <name type="scientific">Roseomonas genomospecies 6</name>
    <dbReference type="NCBI Taxonomy" id="214106"/>
    <lineage>
        <taxon>Bacteria</taxon>
        <taxon>Pseudomonadati</taxon>
        <taxon>Pseudomonadota</taxon>
        <taxon>Alphaproteobacteria</taxon>
        <taxon>Acetobacterales</taxon>
        <taxon>Roseomonadaceae</taxon>
        <taxon>Roseomonas</taxon>
    </lineage>
</organism>
<feature type="transmembrane region" description="Helical" evidence="2">
    <location>
        <begin position="258"/>
        <end position="277"/>
    </location>
</feature>
<reference evidence="3 4" key="1">
    <citation type="submission" date="2018-07" db="EMBL/GenBank/DDBJ databases">
        <title>Genome sequence of Azospirillum sp. ATCC 49961.</title>
        <authorList>
            <person name="Sant'Anna F.H."/>
            <person name="Baldani J.I."/>
            <person name="Zilli J.E."/>
            <person name="Reis V.M."/>
            <person name="Hartmann A."/>
            <person name="Cruz L."/>
            <person name="de Souza E.M."/>
            <person name="de Oliveira Pedrosa F."/>
            <person name="Passaglia L.M.P."/>
        </authorList>
    </citation>
    <scope>NUCLEOTIDE SEQUENCE [LARGE SCALE GENOMIC DNA]</scope>
    <source>
        <strain evidence="3 4">ATCC 49961</strain>
    </source>
</reference>
<dbReference type="PIRSF" id="PIRSF035905">
    <property type="entry name" value="UCP035905_mp"/>
    <property type="match status" value="1"/>
</dbReference>
<dbReference type="EMBL" id="QOKW01000002">
    <property type="protein sequence ID" value="KAA0683475.1"/>
    <property type="molecule type" value="Genomic_DNA"/>
</dbReference>
<feature type="transmembrane region" description="Helical" evidence="2">
    <location>
        <begin position="730"/>
        <end position="753"/>
    </location>
</feature>
<evidence type="ECO:0000256" key="1">
    <source>
        <dbReference type="SAM" id="Coils"/>
    </source>
</evidence>
<evidence type="ECO:0000313" key="3">
    <source>
        <dbReference type="EMBL" id="KAA0683475.1"/>
    </source>
</evidence>
<feature type="transmembrane region" description="Helical" evidence="2">
    <location>
        <begin position="566"/>
        <end position="585"/>
    </location>
</feature>
<dbReference type="Proteomes" id="UP000480854">
    <property type="component" value="Unassembled WGS sequence"/>
</dbReference>
<keyword evidence="2" id="KW-1133">Transmembrane helix</keyword>
<feature type="transmembrane region" description="Helical" evidence="2">
    <location>
        <begin position="162"/>
        <end position="181"/>
    </location>
</feature>
<sequence>MDVILLLLAGAIVAHRLNRRLAAQEREIARLRLALEGMRGTPIAEPVNVPVVDTIAAAEAPPDPAPIPPQLPPEPPSPPISIWSRLEDALAGRWLIWLGGATVALAAAFFIKMSMEQGWLGPGVRVTLGLLSAAALMVGGEWLRRRGGVTEPGSRDPVPPALTAAGLFTGFASVYGGYVLYGLFAPPVAFALLGGLAVLGMALSLLQGPYIAALGLLGGFATPLLVSSIGGSAWGLFAYLVALSGAGMTVVLWRGWRWLGLGTLVGASGWVPVWYVGGWSPGDALPVGIYLLLTAGLFLMPAFLAGPVEAVPRTSLFDMLRWKGRPRADRLAVAAVTVLGLLTAMLVTVDGHRTGSLVMLALFGLLCIAAGRRIERIAGIAWIGALAILLAFAGWTVPRWPLPPPAVTVDGHPIVPPPGSGLPLQSGRFLWAVAGFALLYGMCGFLALWRSGRAALWSSLAAWMPVVLLALAYWRLDPPRADTLWPMASLLLAALLVAGTSPLARHRHQPGIALGLAAFAAGAAGALSLGAVMMLREAWLTVALAAQVPVLAWLERRMGLRSLRAVILLVAGAVLVRLALNPYVLEYGGEGLGWIVYGYGLPAAGFFLAAHWLRSAPDGKGDGRGDGRGDDRVVALLEAGGLAFVTLLLSLGIQALTRGTLDEPPDTLREVALHTLVWLALALVLATERRWRARPVAVWGRRILAGLAAVQAAALHLAVLNPLWSGEGVGTWPVANTLLLAYGLPGLLGLLFLWVEPLPARLRPWVALLPLALLGMNLALEIRHAFQGPVLSGPELPDAEWYGYSAGFLAAAVLMLVAALRFRLGWLRHVAMALMLAVVAKVFLSDMAELGGLYRVASFLGLGLSLIGVGYLYRRLQGGGGEADNRLGEQSG</sequence>
<dbReference type="AlphaFoldDB" id="A0A9W7NN36"/>
<keyword evidence="2" id="KW-0472">Membrane</keyword>
<feature type="transmembrane region" description="Helical" evidence="2">
    <location>
        <begin position="94"/>
        <end position="111"/>
    </location>
</feature>